<dbReference type="Pfam" id="PF14344">
    <property type="entry name" value="DUF4397"/>
    <property type="match status" value="1"/>
</dbReference>
<proteinExistence type="predicted"/>
<dbReference type="Proteomes" id="UP000321533">
    <property type="component" value="Chromosome"/>
</dbReference>
<dbReference type="AlphaFoldDB" id="A0A5B8V486"/>
<evidence type="ECO:0000259" key="2">
    <source>
        <dbReference type="Pfam" id="PF14344"/>
    </source>
</evidence>
<dbReference type="InterPro" id="IPR025510">
    <property type="entry name" value="DUF4397"/>
</dbReference>
<accession>A0A5B8V486</accession>
<keyword evidence="1" id="KW-0732">Signal</keyword>
<dbReference type="KEGG" id="pgin:FRZ67_01390"/>
<sequence length="234" mass="24194">MKKTLFSLLGSLAVVAGVVSCTTKDQNTIPPVATFGVVHASPDAGNVDVYVGGSLAAQNFAYGSDTGYFAVTPGIYTLQVAPTGTTNFVINTNVTFSPATTYSVFAIDSLSAIKAAVVTDSFTTPSTDSVRVRFFHFSPDAPAVDVAIAGGSTLFSNRTFNDQSTNTSYQSFATLAAGTYNLEVRAAGTSTIVLPVPITLEGGKVYTLYAKGFLTGTGTQALGVGTVVHNQSIQ</sequence>
<keyword evidence="4" id="KW-1185">Reference proteome</keyword>
<feature type="signal peptide" evidence="1">
    <location>
        <begin position="1"/>
        <end position="16"/>
    </location>
</feature>
<feature type="domain" description="DUF4397" evidence="2">
    <location>
        <begin position="36"/>
        <end position="147"/>
    </location>
</feature>
<dbReference type="OrthoDB" id="9792011at2"/>
<dbReference type="EMBL" id="CP042435">
    <property type="protein sequence ID" value="QEC66022.1"/>
    <property type="molecule type" value="Genomic_DNA"/>
</dbReference>
<protein>
    <submittedName>
        <fullName evidence="3">DUF4397 domain-containing protein</fullName>
    </submittedName>
</protein>
<organism evidence="3 4">
    <name type="scientific">Panacibacter ginsenosidivorans</name>
    <dbReference type="NCBI Taxonomy" id="1813871"/>
    <lineage>
        <taxon>Bacteria</taxon>
        <taxon>Pseudomonadati</taxon>
        <taxon>Bacteroidota</taxon>
        <taxon>Chitinophagia</taxon>
        <taxon>Chitinophagales</taxon>
        <taxon>Chitinophagaceae</taxon>
        <taxon>Panacibacter</taxon>
    </lineage>
</organism>
<name>A0A5B8V486_9BACT</name>
<gene>
    <name evidence="3" type="ORF">FRZ67_01390</name>
</gene>
<evidence type="ECO:0000313" key="3">
    <source>
        <dbReference type="EMBL" id="QEC66022.1"/>
    </source>
</evidence>
<dbReference type="RefSeq" id="WP_147187822.1">
    <property type="nucleotide sequence ID" value="NZ_CP042435.1"/>
</dbReference>
<reference evidence="3 4" key="1">
    <citation type="journal article" date="2016" name="Int. J. Syst. Evol. Microbiol.">
        <title>Panacibacter ginsenosidivorans gen. nov., sp. nov., with ginsenoside converting activity isolated from soil of a ginseng field.</title>
        <authorList>
            <person name="Siddiqi M.Z."/>
            <person name="Muhammad Shafi S."/>
            <person name="Choi K.D."/>
            <person name="Im W.T."/>
        </authorList>
    </citation>
    <scope>NUCLEOTIDE SEQUENCE [LARGE SCALE GENOMIC DNA]</scope>
    <source>
        <strain evidence="3 4">Gsoil1550</strain>
    </source>
</reference>
<evidence type="ECO:0000256" key="1">
    <source>
        <dbReference type="SAM" id="SignalP"/>
    </source>
</evidence>
<feature type="chain" id="PRO_5023048147" evidence="1">
    <location>
        <begin position="17"/>
        <end position="234"/>
    </location>
</feature>
<dbReference type="PROSITE" id="PS51257">
    <property type="entry name" value="PROKAR_LIPOPROTEIN"/>
    <property type="match status" value="1"/>
</dbReference>
<evidence type="ECO:0000313" key="4">
    <source>
        <dbReference type="Proteomes" id="UP000321533"/>
    </source>
</evidence>